<name>A0ABD2N920_9CUCU</name>
<dbReference type="AlphaFoldDB" id="A0ABD2N920"/>
<dbReference type="Proteomes" id="UP001516400">
    <property type="component" value="Unassembled WGS sequence"/>
</dbReference>
<proteinExistence type="predicted"/>
<accession>A0ABD2N920</accession>
<keyword evidence="3" id="KW-1185">Reference proteome</keyword>
<sequence>MRSIYCFISSIDGTNILLKEGGASVKSKSVSFHLAMKILYRFCRDKSGKDINGRPYPTQKKPRSHIISNVSHYSKYRSREVASIGTQMFEECRQPVRDSSFSKTTPRDLYFEPDRVPTK</sequence>
<dbReference type="EMBL" id="JABFTP020000083">
    <property type="protein sequence ID" value="KAL3275147.1"/>
    <property type="molecule type" value="Genomic_DNA"/>
</dbReference>
<reference evidence="2 3" key="1">
    <citation type="journal article" date="2021" name="BMC Biol.">
        <title>Horizontally acquired antibacterial genes associated with adaptive radiation of ladybird beetles.</title>
        <authorList>
            <person name="Li H.S."/>
            <person name="Tang X.F."/>
            <person name="Huang Y.H."/>
            <person name="Xu Z.Y."/>
            <person name="Chen M.L."/>
            <person name="Du X.Y."/>
            <person name="Qiu B.Y."/>
            <person name="Chen P.T."/>
            <person name="Zhang W."/>
            <person name="Slipinski A."/>
            <person name="Escalona H.E."/>
            <person name="Waterhouse R.M."/>
            <person name="Zwick A."/>
            <person name="Pang H."/>
        </authorList>
    </citation>
    <scope>NUCLEOTIDE SEQUENCE [LARGE SCALE GENOMIC DNA]</scope>
    <source>
        <strain evidence="2">SYSU2018</strain>
    </source>
</reference>
<protein>
    <submittedName>
        <fullName evidence="2">Uncharacterized protein</fullName>
    </submittedName>
</protein>
<evidence type="ECO:0000313" key="2">
    <source>
        <dbReference type="EMBL" id="KAL3275147.1"/>
    </source>
</evidence>
<evidence type="ECO:0000313" key="3">
    <source>
        <dbReference type="Proteomes" id="UP001516400"/>
    </source>
</evidence>
<evidence type="ECO:0000256" key="1">
    <source>
        <dbReference type="SAM" id="MobiDB-lite"/>
    </source>
</evidence>
<feature type="region of interest" description="Disordered" evidence="1">
    <location>
        <begin position="95"/>
        <end position="119"/>
    </location>
</feature>
<feature type="compositionally biased region" description="Basic and acidic residues" evidence="1">
    <location>
        <begin position="105"/>
        <end position="119"/>
    </location>
</feature>
<organism evidence="2 3">
    <name type="scientific">Cryptolaemus montrouzieri</name>
    <dbReference type="NCBI Taxonomy" id="559131"/>
    <lineage>
        <taxon>Eukaryota</taxon>
        <taxon>Metazoa</taxon>
        <taxon>Ecdysozoa</taxon>
        <taxon>Arthropoda</taxon>
        <taxon>Hexapoda</taxon>
        <taxon>Insecta</taxon>
        <taxon>Pterygota</taxon>
        <taxon>Neoptera</taxon>
        <taxon>Endopterygota</taxon>
        <taxon>Coleoptera</taxon>
        <taxon>Polyphaga</taxon>
        <taxon>Cucujiformia</taxon>
        <taxon>Coccinelloidea</taxon>
        <taxon>Coccinellidae</taxon>
        <taxon>Scymninae</taxon>
        <taxon>Scymnini</taxon>
        <taxon>Cryptolaemus</taxon>
    </lineage>
</organism>
<gene>
    <name evidence="2" type="ORF">HHI36_019916</name>
</gene>
<comment type="caution">
    <text evidence="2">The sequence shown here is derived from an EMBL/GenBank/DDBJ whole genome shotgun (WGS) entry which is preliminary data.</text>
</comment>